<sequence>MWWTQYASRSQNIPVAIAFSGGTDTIFINQQEGGGKWNILGLYHFIQGASYDITITSQPGPASTCADAVRLAYASIPSHTITATSGANGSIDPSGTVTVFEEGEQAFTITPNTGFAIDDVLVDGSSVGAVNAYTFPDVTADHTIEASFAAVPSHTITATSGANGSIDPSGTVTVFEGGEQAFTITPNTGFAIDDVLVDGSSVGAVNAYTFPDVTADHTIEASFAAVPSHTITATSGANGSIDPSGTVTVFEGGEQAFTITPNTGFAIDDVLVDGSSVGAVNTYTFPDVTADHTIEASFAAVPSHTITATSGANGSIDPSGTVTVFEGGEQAFTITPNTGFAIDDVLVDGSSVGAVDAYTFPDVTTDHTIEAYFESEISVIIDNGDPETTNSGGWSISSATGSYGSDSLWSRDGSTYTWNFTPAASGYYKVSMWWTTYPSRTTSAPVTIEHADGTTIFNVNQQQNASQWNGLGTYRFDSGVNYEITITAQSYPTTTCADAVKLTAAPPPPPLSNEQMFIFPGYASIDAREDVAWWLETMGAVEVEDNSLWTYYIPSRNRNVEIRMGNSIEEMRQALTTEDAHVLYFGHSNYGLGGLFATQQEQLRQEINDIRYIDDDRIFNYSSKWVHVNIRGMRTSQAYPYWWPNFQDGTSGIMPYDFDDPNGDPAYNYYITYQVPGDSTHYKIENSRHAPIERFSDWGGPAWYSPDGIEPDPTIPDEQQYFITNPEPWKPSVEVVGDWTQSQKFSGYYLENYLYAPRGQGDNQVKWIFDIPTAGFYRLYAWWSPSSGRSTDAPYTIYYNNPDTLAEENTTVRINQRNDGWQWTQLGDEYYFDAGEHFVMLTDDTATGTVVGDAIRIEHADAPPEVLSADFSARVRSGVAPLEVTFSAQILGEDSEILWDFGDGTFNSTRTYISHFYDEPGVYTVTFSVSGPLGSDTVTKTNYIVVGENEDPDPILRAEFRSSWYQEGSVPFEARFDDMSSGNIVAWHWDFGDGTTSDEQEPTHTYTTQGIFTVALTVTDADGTTTSTEVKPDFIRVNIFDKAIDNVDYPKAHYRRKTLLFVKELDIDPADFKYSRLLYVGCDSGHYFTETFQRGTMFYSLNTNTTQDLPLLIYMRSYLEGKSDHQIWQDLQAIDPIFDYYYFDKPPGDQPLD</sequence>
<evidence type="ECO:0000313" key="2">
    <source>
        <dbReference type="EMBL" id="BBO77678.1"/>
    </source>
</evidence>
<dbReference type="Proteomes" id="UP000427769">
    <property type="component" value="Chromosome"/>
</dbReference>
<dbReference type="KEGG" id="dwd:DSCW_50950"/>
<evidence type="ECO:0000313" key="3">
    <source>
        <dbReference type="Proteomes" id="UP000427769"/>
    </source>
</evidence>
<dbReference type="InterPro" id="IPR035986">
    <property type="entry name" value="PKD_dom_sf"/>
</dbReference>
<dbReference type="PANTHER" id="PTHR36842:SF1">
    <property type="entry name" value="PROTEIN TOLB"/>
    <property type="match status" value="1"/>
</dbReference>
<dbReference type="PANTHER" id="PTHR36842">
    <property type="entry name" value="PROTEIN TOLB HOMOLOG"/>
    <property type="match status" value="1"/>
</dbReference>
<dbReference type="InterPro" id="IPR033803">
    <property type="entry name" value="CBD-like_Golvesin-Xly"/>
</dbReference>
<dbReference type="Pfam" id="PF18911">
    <property type="entry name" value="PKD_4"/>
    <property type="match status" value="1"/>
</dbReference>
<gene>
    <name evidence="2" type="ORF">DSCW_50950</name>
</gene>
<feature type="domain" description="PKD" evidence="1">
    <location>
        <begin position="867"/>
        <end position="946"/>
    </location>
</feature>
<dbReference type="PROSITE" id="PS50093">
    <property type="entry name" value="PKD"/>
    <property type="match status" value="2"/>
</dbReference>
<dbReference type="InterPro" id="IPR000601">
    <property type="entry name" value="PKD_dom"/>
</dbReference>
<dbReference type="EMBL" id="AP021875">
    <property type="protein sequence ID" value="BBO77678.1"/>
    <property type="molecule type" value="Genomic_DNA"/>
</dbReference>
<reference evidence="2 3" key="1">
    <citation type="submission" date="2019-11" db="EMBL/GenBank/DDBJ databases">
        <title>Comparative genomics of hydrocarbon-degrading Desulfosarcina strains.</title>
        <authorList>
            <person name="Watanabe M."/>
            <person name="Kojima H."/>
            <person name="Fukui M."/>
        </authorList>
    </citation>
    <scope>NUCLEOTIDE SEQUENCE [LARGE SCALE GENOMIC DNA]</scope>
    <source>
        <strain evidence="2 3">PP31</strain>
    </source>
</reference>
<proteinExistence type="predicted"/>
<dbReference type="Gene3D" id="2.60.120.260">
    <property type="entry name" value="Galactose-binding domain-like"/>
    <property type="match status" value="1"/>
</dbReference>
<dbReference type="InterPro" id="IPR013783">
    <property type="entry name" value="Ig-like_fold"/>
</dbReference>
<dbReference type="CDD" id="cd00146">
    <property type="entry name" value="PKD"/>
    <property type="match status" value="2"/>
</dbReference>
<protein>
    <recommendedName>
        <fullName evidence="1">PKD domain-containing protein</fullName>
    </recommendedName>
</protein>
<dbReference type="FunFam" id="2.60.40.10:FF:000270">
    <property type="entry name" value="Cell surface protein"/>
    <property type="match status" value="1"/>
</dbReference>
<dbReference type="AlphaFoldDB" id="A0A5K7Z9E9"/>
<name>A0A5K7Z9E9_9BACT</name>
<dbReference type="Pfam" id="PF25275">
    <property type="entry name" value="Golvesin_C"/>
    <property type="match status" value="3"/>
</dbReference>
<evidence type="ECO:0000259" key="1">
    <source>
        <dbReference type="PROSITE" id="PS50093"/>
    </source>
</evidence>
<dbReference type="Gene3D" id="2.60.40.10">
    <property type="entry name" value="Immunoglobulins"/>
    <property type="match status" value="2"/>
</dbReference>
<keyword evidence="3" id="KW-1185">Reference proteome</keyword>
<organism evidence="2 3">
    <name type="scientific">Desulfosarcina widdelii</name>
    <dbReference type="NCBI Taxonomy" id="947919"/>
    <lineage>
        <taxon>Bacteria</taxon>
        <taxon>Pseudomonadati</taxon>
        <taxon>Thermodesulfobacteriota</taxon>
        <taxon>Desulfobacteria</taxon>
        <taxon>Desulfobacterales</taxon>
        <taxon>Desulfosarcinaceae</taxon>
        <taxon>Desulfosarcina</taxon>
    </lineage>
</organism>
<dbReference type="RefSeq" id="WP_170302461.1">
    <property type="nucleotide sequence ID" value="NZ_AP021875.1"/>
</dbReference>
<dbReference type="SUPFAM" id="SSF49299">
    <property type="entry name" value="PKD domain"/>
    <property type="match status" value="2"/>
</dbReference>
<dbReference type="SMART" id="SM00089">
    <property type="entry name" value="PKD"/>
    <property type="match status" value="2"/>
</dbReference>
<feature type="domain" description="PKD" evidence="1">
    <location>
        <begin position="968"/>
        <end position="1030"/>
    </location>
</feature>
<accession>A0A5K7Z9E9</accession>
<dbReference type="Pfam" id="PF00801">
    <property type="entry name" value="PKD"/>
    <property type="match status" value="1"/>
</dbReference>
<dbReference type="InterPro" id="IPR022409">
    <property type="entry name" value="PKD/Chitinase_dom"/>
</dbReference>